<name>A0ABM7JTD5_MYCNT</name>
<evidence type="ECO:0000256" key="1">
    <source>
        <dbReference type="SAM" id="MobiDB-lite"/>
    </source>
</evidence>
<gene>
    <name evidence="2" type="ORF">MMAN_29620</name>
</gene>
<dbReference type="Proteomes" id="UP000465812">
    <property type="component" value="Chromosome"/>
</dbReference>
<evidence type="ECO:0008006" key="4">
    <source>
        <dbReference type="Google" id="ProtNLM"/>
    </source>
</evidence>
<dbReference type="EMBL" id="AP022590">
    <property type="protein sequence ID" value="BBY38828.1"/>
    <property type="molecule type" value="Genomic_DNA"/>
</dbReference>
<keyword evidence="3" id="KW-1185">Reference proteome</keyword>
<evidence type="ECO:0000313" key="2">
    <source>
        <dbReference type="EMBL" id="BBY38828.1"/>
    </source>
</evidence>
<evidence type="ECO:0000313" key="3">
    <source>
        <dbReference type="Proteomes" id="UP000465812"/>
    </source>
</evidence>
<sequence length="138" mass="13759">MKTRAFGAAFSTAARPFGAATTQSTVISVAPRRCNSPMVYVIDPPVASMGSRMITGLPASLAGSASRYGTGAWVSSSRATPTNPTSASGIAACAASTMPSPARSSGTSSGGLTKRVPAAAATGVRMRTDFRGASRPAS</sequence>
<feature type="region of interest" description="Disordered" evidence="1">
    <location>
        <begin position="97"/>
        <end position="138"/>
    </location>
</feature>
<proteinExistence type="predicted"/>
<feature type="compositionally biased region" description="Polar residues" evidence="1">
    <location>
        <begin position="97"/>
        <end position="111"/>
    </location>
</feature>
<organism evidence="2 3">
    <name type="scientific">Mycobacterium mantenii</name>
    <dbReference type="NCBI Taxonomy" id="560555"/>
    <lineage>
        <taxon>Bacteria</taxon>
        <taxon>Bacillati</taxon>
        <taxon>Actinomycetota</taxon>
        <taxon>Actinomycetes</taxon>
        <taxon>Mycobacteriales</taxon>
        <taxon>Mycobacteriaceae</taxon>
        <taxon>Mycobacterium</taxon>
        <taxon>Mycobacterium avium complex (MAC)</taxon>
    </lineage>
</organism>
<protein>
    <recommendedName>
        <fullName evidence="4">PPE family C-terminal domain-containing protein</fullName>
    </recommendedName>
</protein>
<reference evidence="2 3" key="1">
    <citation type="journal article" date="2019" name="Emerg. Microbes Infect.">
        <title>Comprehensive subspecies identification of 175 nontuberculous mycobacteria species based on 7547 genomic profiles.</title>
        <authorList>
            <person name="Matsumoto Y."/>
            <person name="Kinjo T."/>
            <person name="Motooka D."/>
            <person name="Nabeya D."/>
            <person name="Jung N."/>
            <person name="Uechi K."/>
            <person name="Horii T."/>
            <person name="Iida T."/>
            <person name="Fujita J."/>
            <person name="Nakamura S."/>
        </authorList>
    </citation>
    <scope>NUCLEOTIDE SEQUENCE [LARGE SCALE GENOMIC DNA]</scope>
    <source>
        <strain evidence="2 3">JCM 18113</strain>
    </source>
</reference>
<accession>A0ABM7JTD5</accession>